<feature type="region of interest" description="Disordered" evidence="1">
    <location>
        <begin position="1"/>
        <end position="110"/>
    </location>
</feature>
<reference evidence="2" key="1">
    <citation type="submission" date="2020-02" db="EMBL/GenBank/DDBJ databases">
        <authorList>
            <person name="Meier V. D."/>
        </authorList>
    </citation>
    <scope>NUCLEOTIDE SEQUENCE</scope>
    <source>
        <strain evidence="2">AVDCRST_MAG19</strain>
    </source>
</reference>
<feature type="non-terminal residue" evidence="2">
    <location>
        <position position="110"/>
    </location>
</feature>
<name>A0A6J4VMU3_9BACT</name>
<gene>
    <name evidence="2" type="ORF">AVDCRST_MAG19-4397</name>
</gene>
<proteinExistence type="predicted"/>
<accession>A0A6J4VMU3</accession>
<evidence type="ECO:0000256" key="1">
    <source>
        <dbReference type="SAM" id="MobiDB-lite"/>
    </source>
</evidence>
<feature type="non-terminal residue" evidence="2">
    <location>
        <position position="1"/>
    </location>
</feature>
<sequence length="110" mass="10939">GTPKPADEGVGSWFRPGRRAAGGRSGRMGPGPLRLAAREPTPPPRSRPAGLADGGATVRSRRLLLRGGAPGTVSVGARGGRRIAKQGTGGGGCGGRPDRSGSPEVARGPL</sequence>
<dbReference type="AlphaFoldDB" id="A0A6J4VMU3"/>
<dbReference type="EMBL" id="CADCWL010000241">
    <property type="protein sequence ID" value="CAA9583425.1"/>
    <property type="molecule type" value="Genomic_DNA"/>
</dbReference>
<evidence type="ECO:0000313" key="2">
    <source>
        <dbReference type="EMBL" id="CAA9583425.1"/>
    </source>
</evidence>
<organism evidence="2">
    <name type="scientific">uncultured Thermomicrobiales bacterium</name>
    <dbReference type="NCBI Taxonomy" id="1645740"/>
    <lineage>
        <taxon>Bacteria</taxon>
        <taxon>Pseudomonadati</taxon>
        <taxon>Thermomicrobiota</taxon>
        <taxon>Thermomicrobia</taxon>
        <taxon>Thermomicrobiales</taxon>
        <taxon>environmental samples</taxon>
    </lineage>
</organism>
<protein>
    <submittedName>
        <fullName evidence="2">Uncharacterized protein</fullName>
    </submittedName>
</protein>